<name>A0A846XCM7_9NOCA</name>
<gene>
    <name evidence="5" type="ORF">HGA13_07400</name>
</gene>
<proteinExistence type="predicted"/>
<dbReference type="InterPro" id="IPR029063">
    <property type="entry name" value="SAM-dependent_MTases_sf"/>
</dbReference>
<dbReference type="Pfam" id="PF13649">
    <property type="entry name" value="Methyltransf_25"/>
    <property type="match status" value="1"/>
</dbReference>
<evidence type="ECO:0000256" key="1">
    <source>
        <dbReference type="ARBA" id="ARBA00022603"/>
    </source>
</evidence>
<keyword evidence="6" id="KW-1185">Reference proteome</keyword>
<keyword evidence="2 5" id="KW-0808">Transferase</keyword>
<organism evidence="5 6">
    <name type="scientific">Nocardia speluncae</name>
    <dbReference type="NCBI Taxonomy" id="419477"/>
    <lineage>
        <taxon>Bacteria</taxon>
        <taxon>Bacillati</taxon>
        <taxon>Actinomycetota</taxon>
        <taxon>Actinomycetes</taxon>
        <taxon>Mycobacteriales</taxon>
        <taxon>Nocardiaceae</taxon>
        <taxon>Nocardia</taxon>
    </lineage>
</organism>
<dbReference type="CDD" id="cd02440">
    <property type="entry name" value="AdoMet_MTases"/>
    <property type="match status" value="1"/>
</dbReference>
<dbReference type="PANTHER" id="PTHR43861">
    <property type="entry name" value="TRANS-ACONITATE 2-METHYLTRANSFERASE-RELATED"/>
    <property type="match status" value="1"/>
</dbReference>
<dbReference type="Proteomes" id="UP000565715">
    <property type="component" value="Unassembled WGS sequence"/>
</dbReference>
<dbReference type="SUPFAM" id="SSF53335">
    <property type="entry name" value="S-adenosyl-L-methionine-dependent methyltransferases"/>
    <property type="match status" value="1"/>
</dbReference>
<reference evidence="5 6" key="1">
    <citation type="submission" date="2020-04" db="EMBL/GenBank/DDBJ databases">
        <title>MicrobeNet Type strains.</title>
        <authorList>
            <person name="Nicholson A.C."/>
        </authorList>
    </citation>
    <scope>NUCLEOTIDE SEQUENCE [LARGE SCALE GENOMIC DNA]</scope>
    <source>
        <strain evidence="5 6">DSM 45078</strain>
    </source>
</reference>
<keyword evidence="3" id="KW-0812">Transmembrane</keyword>
<evidence type="ECO:0000259" key="4">
    <source>
        <dbReference type="Pfam" id="PF13649"/>
    </source>
</evidence>
<keyword evidence="3" id="KW-0472">Membrane</keyword>
<dbReference type="GO" id="GO:0032259">
    <property type="term" value="P:methylation"/>
    <property type="evidence" value="ECO:0007669"/>
    <property type="project" value="UniProtKB-KW"/>
</dbReference>
<accession>A0A846XCM7</accession>
<dbReference type="Gene3D" id="3.40.50.150">
    <property type="entry name" value="Vaccinia Virus protein VP39"/>
    <property type="match status" value="1"/>
</dbReference>
<sequence>MSGGRLGPNGLPRDQVPTTFDHGAAEYDRLVGFNPGYHKHLRLSAQRMQLPAGGAGLRLLDAGCGTGASTAALLSVAPDAEIVAVDASEQMLARARAKSWPSTVRFHHTRIEDLDTTGSGGRFDGIFAAYLLRNLADPDAQLRAFAALLRPGAPLALHEYSVRGSLPARLVWNIVCGAVIIPLGALLTGDTTLYRHLRRSVTAFDSVPQLRARLHVNGFTGIRAATVPGWQHGIVHTLTATVPRPGSESGRTP</sequence>
<feature type="transmembrane region" description="Helical" evidence="3">
    <location>
        <begin position="170"/>
        <end position="189"/>
    </location>
</feature>
<dbReference type="EMBL" id="JAAXOO010000002">
    <property type="protein sequence ID" value="NKY32899.1"/>
    <property type="molecule type" value="Genomic_DNA"/>
</dbReference>
<keyword evidence="1 5" id="KW-0489">Methyltransferase</keyword>
<dbReference type="RefSeq" id="WP_068048741.1">
    <property type="nucleotide sequence ID" value="NZ_JAAXOO010000002.1"/>
</dbReference>
<evidence type="ECO:0000313" key="5">
    <source>
        <dbReference type="EMBL" id="NKY32899.1"/>
    </source>
</evidence>
<protein>
    <submittedName>
        <fullName evidence="5">Methyltransferase domain-containing protein</fullName>
    </submittedName>
</protein>
<dbReference type="InterPro" id="IPR041698">
    <property type="entry name" value="Methyltransf_25"/>
</dbReference>
<evidence type="ECO:0000256" key="3">
    <source>
        <dbReference type="SAM" id="Phobius"/>
    </source>
</evidence>
<comment type="caution">
    <text evidence="5">The sequence shown here is derived from an EMBL/GenBank/DDBJ whole genome shotgun (WGS) entry which is preliminary data.</text>
</comment>
<feature type="domain" description="Methyltransferase" evidence="4">
    <location>
        <begin position="60"/>
        <end position="152"/>
    </location>
</feature>
<dbReference type="AlphaFoldDB" id="A0A846XCM7"/>
<keyword evidence="3" id="KW-1133">Transmembrane helix</keyword>
<dbReference type="GO" id="GO:0008168">
    <property type="term" value="F:methyltransferase activity"/>
    <property type="evidence" value="ECO:0007669"/>
    <property type="project" value="UniProtKB-KW"/>
</dbReference>
<evidence type="ECO:0000313" key="6">
    <source>
        <dbReference type="Proteomes" id="UP000565715"/>
    </source>
</evidence>
<evidence type="ECO:0000256" key="2">
    <source>
        <dbReference type="ARBA" id="ARBA00022679"/>
    </source>
</evidence>
<dbReference type="PANTHER" id="PTHR43861:SF1">
    <property type="entry name" value="TRANS-ACONITATE 2-METHYLTRANSFERASE"/>
    <property type="match status" value="1"/>
</dbReference>